<proteinExistence type="predicted"/>
<keyword evidence="3" id="KW-1185">Reference proteome</keyword>
<dbReference type="PROSITE" id="PS51257">
    <property type="entry name" value="PROKAR_LIPOPROTEIN"/>
    <property type="match status" value="1"/>
</dbReference>
<accession>A0ABW5XDP2</accession>
<keyword evidence="1" id="KW-0812">Transmembrane</keyword>
<evidence type="ECO:0000256" key="1">
    <source>
        <dbReference type="SAM" id="Phobius"/>
    </source>
</evidence>
<dbReference type="Proteomes" id="UP001597391">
    <property type="component" value="Unassembled WGS sequence"/>
</dbReference>
<keyword evidence="1" id="KW-1133">Transmembrane helix</keyword>
<feature type="transmembrane region" description="Helical" evidence="1">
    <location>
        <begin position="12"/>
        <end position="38"/>
    </location>
</feature>
<comment type="caution">
    <text evidence="2">The sequence shown here is derived from an EMBL/GenBank/DDBJ whole genome shotgun (WGS) entry which is preliminary data.</text>
</comment>
<feature type="transmembrane region" description="Helical" evidence="1">
    <location>
        <begin position="92"/>
        <end position="112"/>
    </location>
</feature>
<feature type="transmembrane region" description="Helical" evidence="1">
    <location>
        <begin position="301"/>
        <end position="324"/>
    </location>
</feature>
<protein>
    <submittedName>
        <fullName evidence="2">Uncharacterized protein</fullName>
    </submittedName>
</protein>
<evidence type="ECO:0000313" key="2">
    <source>
        <dbReference type="EMBL" id="MFD2840003.1"/>
    </source>
</evidence>
<reference evidence="3" key="1">
    <citation type="journal article" date="2019" name="Int. J. Syst. Evol. Microbiol.">
        <title>The Global Catalogue of Microorganisms (GCM) 10K type strain sequencing project: providing services to taxonomists for standard genome sequencing and annotation.</title>
        <authorList>
            <consortium name="The Broad Institute Genomics Platform"/>
            <consortium name="The Broad Institute Genome Sequencing Center for Infectious Disease"/>
            <person name="Wu L."/>
            <person name="Ma J."/>
        </authorList>
    </citation>
    <scope>NUCLEOTIDE SEQUENCE [LARGE SCALE GENOMIC DNA]</scope>
    <source>
        <strain evidence="3">KCTC 33576</strain>
    </source>
</reference>
<dbReference type="EMBL" id="JBHUOP010000002">
    <property type="protein sequence ID" value="MFD2840003.1"/>
    <property type="molecule type" value="Genomic_DNA"/>
</dbReference>
<dbReference type="RefSeq" id="WP_377465625.1">
    <property type="nucleotide sequence ID" value="NZ_JBHUOP010000002.1"/>
</dbReference>
<name>A0ABW5XDP2_9MICO</name>
<feature type="transmembrane region" description="Helical" evidence="1">
    <location>
        <begin position="50"/>
        <end position="72"/>
    </location>
</feature>
<evidence type="ECO:0000313" key="3">
    <source>
        <dbReference type="Proteomes" id="UP001597391"/>
    </source>
</evidence>
<feature type="transmembrane region" description="Helical" evidence="1">
    <location>
        <begin position="221"/>
        <end position="254"/>
    </location>
</feature>
<organism evidence="2 3">
    <name type="scientific">Populibacterium corticicola</name>
    <dbReference type="NCBI Taxonomy" id="1812826"/>
    <lineage>
        <taxon>Bacteria</taxon>
        <taxon>Bacillati</taxon>
        <taxon>Actinomycetota</taxon>
        <taxon>Actinomycetes</taxon>
        <taxon>Micrococcales</taxon>
        <taxon>Jonesiaceae</taxon>
        <taxon>Populibacterium</taxon>
    </lineage>
</organism>
<feature type="transmembrane region" description="Helical" evidence="1">
    <location>
        <begin position="368"/>
        <end position="394"/>
    </location>
</feature>
<sequence>MLKRWGSELSEVLYGTAAIIIGCVLVTSGVVTLGGQLVSLMRLGVQPRTLTVVAVLAIVVASWRTAVFVGPWRVSTAELVWTPERAEIRTALWASASIVAGTVAVLIGLLASITHNLGMNSVEIIAWVALAVGASAWAFRAAEAMQHEGHTGVPRWRLLRADANVRSVHSACISIDGAALTLLRDQRTRATRTPIIPTIQPTAFALARTIVARTATDQWRLAVSILACSTLGGIVLGPVLGHLIAAGGVLALALRQSRVWAAWRASALIRRSLSTVYGPAEAAMLAGTCTMPLLVGVTATLAAGWASALPGLATVPLAVVYVIVERTRALAVLERSGPLGTMIQLPDLGPVPVGLFSKVLSGWCSAGACCYIAIVHTSVIPALVLATLLGISAVRQRLS</sequence>
<gene>
    <name evidence="2" type="ORF">ACFSYH_05390</name>
</gene>
<keyword evidence="1" id="KW-0472">Membrane</keyword>
<feature type="transmembrane region" description="Helical" evidence="1">
    <location>
        <begin position="124"/>
        <end position="142"/>
    </location>
</feature>